<feature type="transmembrane region" description="Helical" evidence="1">
    <location>
        <begin position="164"/>
        <end position="196"/>
    </location>
</feature>
<evidence type="ECO:0000256" key="1">
    <source>
        <dbReference type="SAM" id="Phobius"/>
    </source>
</evidence>
<evidence type="ECO:0000313" key="2">
    <source>
        <dbReference type="EMBL" id="OGX83981.1"/>
    </source>
</evidence>
<dbReference type="Proteomes" id="UP000177791">
    <property type="component" value="Unassembled WGS sequence"/>
</dbReference>
<protein>
    <recommendedName>
        <fullName evidence="4">Glycosyltransferase RgtA/B/C/D-like domain-containing protein</fullName>
    </recommendedName>
</protein>
<dbReference type="OrthoDB" id="3862418at2"/>
<dbReference type="AlphaFoldDB" id="A0A1G1SZG4"/>
<proteinExistence type="predicted"/>
<keyword evidence="3" id="KW-1185">Reference proteome</keyword>
<accession>A0A1G1SZG4</accession>
<sequence>MELKDLYITPFYLAIIYIVAYQLRPAVTNVYTKKYFIPALTVKVVGAIALGVLYHTLYGGDTNNYYRQAGIVYHAFGDSFAAGWELVTTSGDVTPAISKYTNQLTWFGRGNNEYFVIRVAAVFALLSFNTYTVIALMFAAITFSGMWVMYMTFAKIRPQVYKELATAVFFLPSVFFWGSGLLKDSLCLGALGWLLYSFYRGAIERRNMLRCLLTGASAVGIIFAMKIYILLAFMPPALLWVFNENSSKIRNTAVRWLSKPLFLGVGIFVALYAFTQLAAADERFNVDNIGAQSKLTSDYLQQVSAKEQGSGYNIGVQDGTIGSMVKLAPQAVVVSLFRPFLWEARNPTMALSALEALYFLVLTIRILWRVGLIKTFSAISQVPVLTLCFVFSLIFAISVGISSGNFGTLVRYKIPLMPFYLSGLYILQSIAMPMTKVRTKHLITSSSTQMART</sequence>
<dbReference type="RefSeq" id="WP_070735218.1">
    <property type="nucleotide sequence ID" value="NZ_MDZC01000078.1"/>
</dbReference>
<dbReference type="EMBL" id="MDZC01000078">
    <property type="protein sequence ID" value="OGX83981.1"/>
    <property type="molecule type" value="Genomic_DNA"/>
</dbReference>
<feature type="transmembrane region" description="Helical" evidence="1">
    <location>
        <begin position="261"/>
        <end position="279"/>
    </location>
</feature>
<feature type="transmembrane region" description="Helical" evidence="1">
    <location>
        <begin position="35"/>
        <end position="57"/>
    </location>
</feature>
<reference evidence="2 3" key="1">
    <citation type="submission" date="2016-08" db="EMBL/GenBank/DDBJ databases">
        <title>Hymenobacter coccineus sp. nov., Hymenobacter lapidarius sp. nov. and Hymenobacter glacialis sp. nov., isolated from Antarctic soil.</title>
        <authorList>
            <person name="Sedlacek I."/>
            <person name="Kralova S."/>
            <person name="Kyrova K."/>
            <person name="Maslanova I."/>
            <person name="Stankova E."/>
            <person name="Vrbovska V."/>
            <person name="Nemec M."/>
            <person name="Bartak M."/>
            <person name="Svec P."/>
            <person name="Busse H.-J."/>
            <person name="Pantucek R."/>
        </authorList>
    </citation>
    <scope>NUCLEOTIDE SEQUENCE [LARGE SCALE GENOMIC DNA]</scope>
    <source>
        <strain evidence="2 3">CCM 8648</strain>
    </source>
</reference>
<organism evidence="2 3">
    <name type="scientific">Hymenobacter glacialis</name>
    <dbReference type="NCBI Taxonomy" id="1908236"/>
    <lineage>
        <taxon>Bacteria</taxon>
        <taxon>Pseudomonadati</taxon>
        <taxon>Bacteroidota</taxon>
        <taxon>Cytophagia</taxon>
        <taxon>Cytophagales</taxon>
        <taxon>Hymenobacteraceae</taxon>
        <taxon>Hymenobacter</taxon>
    </lineage>
</organism>
<feature type="transmembrane region" description="Helical" evidence="1">
    <location>
        <begin position="349"/>
        <end position="370"/>
    </location>
</feature>
<name>A0A1G1SZG4_9BACT</name>
<feature type="transmembrane region" description="Helical" evidence="1">
    <location>
        <begin position="414"/>
        <end position="432"/>
    </location>
</feature>
<feature type="transmembrane region" description="Helical" evidence="1">
    <location>
        <begin position="216"/>
        <end position="241"/>
    </location>
</feature>
<comment type="caution">
    <text evidence="2">The sequence shown here is derived from an EMBL/GenBank/DDBJ whole genome shotgun (WGS) entry which is preliminary data.</text>
</comment>
<gene>
    <name evidence="2" type="ORF">BEN48_16715</name>
</gene>
<evidence type="ECO:0000313" key="3">
    <source>
        <dbReference type="Proteomes" id="UP000177791"/>
    </source>
</evidence>
<keyword evidence="1" id="KW-1133">Transmembrane helix</keyword>
<evidence type="ECO:0008006" key="4">
    <source>
        <dbReference type="Google" id="ProtNLM"/>
    </source>
</evidence>
<dbReference type="STRING" id="1908236.BEN48_16715"/>
<keyword evidence="1" id="KW-0812">Transmembrane</keyword>
<feature type="transmembrane region" description="Helical" evidence="1">
    <location>
        <begin position="382"/>
        <end position="402"/>
    </location>
</feature>
<keyword evidence="1" id="KW-0472">Membrane</keyword>
<feature type="transmembrane region" description="Helical" evidence="1">
    <location>
        <begin position="115"/>
        <end position="143"/>
    </location>
</feature>
<feature type="transmembrane region" description="Helical" evidence="1">
    <location>
        <begin position="6"/>
        <end position="23"/>
    </location>
</feature>